<comment type="caution">
    <text evidence="2">The sequence shown here is derived from an EMBL/GenBank/DDBJ whole genome shotgun (WGS) entry which is preliminary data.</text>
</comment>
<accession>A0AAW1E1X6</accession>
<name>A0AAW1E1X6_ZOAVI</name>
<dbReference type="Proteomes" id="UP001488805">
    <property type="component" value="Unassembled WGS sequence"/>
</dbReference>
<protein>
    <submittedName>
        <fullName evidence="2">Uncharacterized protein</fullName>
    </submittedName>
</protein>
<dbReference type="EMBL" id="JBCEZU010000575">
    <property type="protein sequence ID" value="KAK9516205.1"/>
    <property type="molecule type" value="Genomic_DNA"/>
</dbReference>
<feature type="region of interest" description="Disordered" evidence="1">
    <location>
        <begin position="58"/>
        <end position="83"/>
    </location>
</feature>
<evidence type="ECO:0000256" key="1">
    <source>
        <dbReference type="SAM" id="MobiDB-lite"/>
    </source>
</evidence>
<proteinExistence type="predicted"/>
<keyword evidence="3" id="KW-1185">Reference proteome</keyword>
<organism evidence="2 3">
    <name type="scientific">Zoarces viviparus</name>
    <name type="common">Viviparous eelpout</name>
    <name type="synonym">Blennius viviparus</name>
    <dbReference type="NCBI Taxonomy" id="48416"/>
    <lineage>
        <taxon>Eukaryota</taxon>
        <taxon>Metazoa</taxon>
        <taxon>Chordata</taxon>
        <taxon>Craniata</taxon>
        <taxon>Vertebrata</taxon>
        <taxon>Euteleostomi</taxon>
        <taxon>Actinopterygii</taxon>
        <taxon>Neopterygii</taxon>
        <taxon>Teleostei</taxon>
        <taxon>Neoteleostei</taxon>
        <taxon>Acanthomorphata</taxon>
        <taxon>Eupercaria</taxon>
        <taxon>Perciformes</taxon>
        <taxon>Cottioidei</taxon>
        <taxon>Zoarcales</taxon>
        <taxon>Zoarcidae</taxon>
        <taxon>Zoarcinae</taxon>
        <taxon>Zoarces</taxon>
    </lineage>
</organism>
<gene>
    <name evidence="2" type="ORF">VZT92_024150</name>
</gene>
<evidence type="ECO:0000313" key="2">
    <source>
        <dbReference type="EMBL" id="KAK9516205.1"/>
    </source>
</evidence>
<feature type="region of interest" description="Disordered" evidence="1">
    <location>
        <begin position="1"/>
        <end position="42"/>
    </location>
</feature>
<dbReference type="AlphaFoldDB" id="A0AAW1E1X6"/>
<feature type="compositionally biased region" description="Basic and acidic residues" evidence="1">
    <location>
        <begin position="9"/>
        <end position="24"/>
    </location>
</feature>
<reference evidence="2 3" key="1">
    <citation type="journal article" date="2024" name="Genome Biol. Evol.">
        <title>Chromosome-level genome assembly of the viviparous eelpout Zoarces viviparus.</title>
        <authorList>
            <person name="Fuhrmann N."/>
            <person name="Brasseur M.V."/>
            <person name="Bakowski C.E."/>
            <person name="Podsiadlowski L."/>
            <person name="Prost S."/>
            <person name="Krehenwinkel H."/>
            <person name="Mayer C."/>
        </authorList>
    </citation>
    <scope>NUCLEOTIDE SEQUENCE [LARGE SCALE GENOMIC DNA]</scope>
    <source>
        <tissue evidence="2">Liver</tissue>
    </source>
</reference>
<sequence>MSDMSGMKWRADGRRQEVQEEQKKKSGMFNLSNVDSESRKLQDLRGVKTRFSSTLLFMSGTKRPTRRERSFTPRVGVSVNSPE</sequence>
<evidence type="ECO:0000313" key="3">
    <source>
        <dbReference type="Proteomes" id="UP001488805"/>
    </source>
</evidence>